<accession>A0ABY3RP58</accession>
<feature type="binding site" evidence="10">
    <location>
        <position position="114"/>
    </location>
    <ligand>
        <name>Mn(2+)</name>
        <dbReference type="ChEBI" id="CHEBI:29035"/>
    </ligand>
</feature>
<feature type="domain" description="Nudix hydrolase" evidence="11">
    <location>
        <begin position="29"/>
        <end position="159"/>
    </location>
</feature>
<dbReference type="InterPro" id="IPR015797">
    <property type="entry name" value="NUDIX_hydrolase-like_dom_sf"/>
</dbReference>
<evidence type="ECO:0000256" key="9">
    <source>
        <dbReference type="ARBA" id="ARBA00023235"/>
    </source>
</evidence>
<evidence type="ECO:0000256" key="3">
    <source>
        <dbReference type="ARBA" id="ARBA00012057"/>
    </source>
</evidence>
<dbReference type="SFLD" id="SFLDS00005">
    <property type="entry name" value="Isoprenoid_Synthase_Type_I"/>
    <property type="match status" value="1"/>
</dbReference>
<evidence type="ECO:0000256" key="5">
    <source>
        <dbReference type="ARBA" id="ARBA00022723"/>
    </source>
</evidence>
<dbReference type="EC" id="5.3.3.2" evidence="3 10"/>
<dbReference type="HAMAP" id="MF_00202">
    <property type="entry name" value="Idi"/>
    <property type="match status" value="1"/>
</dbReference>
<dbReference type="PROSITE" id="PS00723">
    <property type="entry name" value="POLYPRENYL_SYNTHASE_1"/>
    <property type="match status" value="1"/>
</dbReference>
<dbReference type="PANTHER" id="PTHR12001:SF86">
    <property type="entry name" value="GERANYLGERANYL DIPHOSPHATE SYNTHASE"/>
    <property type="match status" value="1"/>
</dbReference>
<dbReference type="SUPFAM" id="SSF48576">
    <property type="entry name" value="Terpenoid synthases"/>
    <property type="match status" value="1"/>
</dbReference>
<protein>
    <recommendedName>
        <fullName evidence="3 10">Isopentenyl-diphosphate Delta-isomerase</fullName>
        <shortName evidence="10">IPP isomerase</shortName>
        <ecNumber evidence="3 10">5.3.3.2</ecNumber>
    </recommendedName>
    <alternativeName>
        <fullName evidence="10">IPP:DMAPP isomerase</fullName>
    </alternativeName>
    <alternativeName>
        <fullName evidence="10">Isopentenyl pyrophosphate isomerase</fullName>
    </alternativeName>
</protein>
<dbReference type="PROSITE" id="PS00444">
    <property type="entry name" value="POLYPRENYL_SYNTHASE_2"/>
    <property type="match status" value="1"/>
</dbReference>
<comment type="cofactor">
    <cofactor evidence="10">
        <name>Mg(2+)</name>
        <dbReference type="ChEBI" id="CHEBI:18420"/>
    </cofactor>
    <text evidence="10">Binds 1 Mg(2+) ion per subunit. The magnesium ion binds only when substrate is bound.</text>
</comment>
<dbReference type="Pfam" id="PF00293">
    <property type="entry name" value="NUDIX"/>
    <property type="match status" value="1"/>
</dbReference>
<feature type="active site" evidence="10">
    <location>
        <position position="114"/>
    </location>
</feature>
<evidence type="ECO:0000259" key="11">
    <source>
        <dbReference type="Pfam" id="PF00293"/>
    </source>
</evidence>
<dbReference type="CDD" id="cd00685">
    <property type="entry name" value="Trans_IPPS_HT"/>
    <property type="match status" value="1"/>
</dbReference>
<evidence type="ECO:0000256" key="6">
    <source>
        <dbReference type="ARBA" id="ARBA00022842"/>
    </source>
</evidence>
<dbReference type="CDD" id="cd02885">
    <property type="entry name" value="NUDIX_IPP_Isomerase"/>
    <property type="match status" value="1"/>
</dbReference>
<feature type="binding site" evidence="10">
    <location>
        <position position="30"/>
    </location>
    <ligand>
        <name>Mn(2+)</name>
        <dbReference type="ChEBI" id="CHEBI:29035"/>
    </ligand>
</feature>
<dbReference type="Pfam" id="PF00348">
    <property type="entry name" value="polyprenyl_synt"/>
    <property type="match status" value="1"/>
</dbReference>
<comment type="similarity">
    <text evidence="2 10">Belongs to the IPP isomerase type 1 family.</text>
</comment>
<keyword evidence="8 10" id="KW-0414">Isoprene biosynthesis</keyword>
<dbReference type="PANTHER" id="PTHR12001">
    <property type="entry name" value="GERANYLGERANYL PYROPHOSPHATE SYNTHASE"/>
    <property type="match status" value="1"/>
</dbReference>
<dbReference type="InterPro" id="IPR011876">
    <property type="entry name" value="IsopentenylPP_isomerase_typ1"/>
</dbReference>
<evidence type="ECO:0000256" key="7">
    <source>
        <dbReference type="ARBA" id="ARBA00023211"/>
    </source>
</evidence>
<comment type="cofactor">
    <cofactor evidence="10">
        <name>Mn(2+)</name>
        <dbReference type="ChEBI" id="CHEBI:29035"/>
    </cofactor>
    <text evidence="10">Binds 1 Mn(2+) ion per subunit.</text>
</comment>
<dbReference type="SFLD" id="SFLDG01017">
    <property type="entry name" value="Polyprenyl_Transferase_Like"/>
    <property type="match status" value="1"/>
</dbReference>
<dbReference type="Gene3D" id="3.90.79.10">
    <property type="entry name" value="Nucleoside Triphosphate Pyrophosphohydrolase"/>
    <property type="match status" value="1"/>
</dbReference>
<feature type="binding site" evidence="10">
    <location>
        <position position="67"/>
    </location>
    <ligand>
        <name>Mn(2+)</name>
        <dbReference type="ChEBI" id="CHEBI:29035"/>
    </ligand>
</feature>
<feature type="binding site" evidence="10">
    <location>
        <position position="85"/>
    </location>
    <ligand>
        <name>Mg(2+)</name>
        <dbReference type="ChEBI" id="CHEBI:18420"/>
    </ligand>
</feature>
<feature type="binding site" evidence="10">
    <location>
        <position position="112"/>
    </location>
    <ligand>
        <name>Mn(2+)</name>
        <dbReference type="ChEBI" id="CHEBI:29035"/>
    </ligand>
</feature>
<dbReference type="Proteomes" id="UP001199642">
    <property type="component" value="Chromosome"/>
</dbReference>
<feature type="active site" evidence="10">
    <location>
        <position position="65"/>
    </location>
</feature>
<proteinExistence type="inferred from homology"/>
<evidence type="ECO:0000256" key="1">
    <source>
        <dbReference type="ARBA" id="ARBA00004826"/>
    </source>
</evidence>
<comment type="function">
    <text evidence="10">Catalyzes the 1,3-allylic rearrangement of the homoallylic substrate isopentenyl (IPP) to its highly electrophilic allylic isomer, dimethylallyl diphosphate (DMAPP).</text>
</comment>
<evidence type="ECO:0000256" key="2">
    <source>
        <dbReference type="ARBA" id="ARBA00007579"/>
    </source>
</evidence>
<dbReference type="InterPro" id="IPR000092">
    <property type="entry name" value="Polyprenyl_synt"/>
</dbReference>
<evidence type="ECO:0000313" key="12">
    <source>
        <dbReference type="EMBL" id="UGS25611.1"/>
    </source>
</evidence>
<evidence type="ECO:0000256" key="4">
    <source>
        <dbReference type="ARBA" id="ARBA00022490"/>
    </source>
</evidence>
<dbReference type="GO" id="GO:0004452">
    <property type="term" value="F:isopentenyl-diphosphate delta-isomerase activity"/>
    <property type="evidence" value="ECO:0007669"/>
    <property type="project" value="UniProtKB-EC"/>
</dbReference>
<keyword evidence="13" id="KW-1185">Reference proteome</keyword>
<keyword evidence="5 10" id="KW-0479">Metal-binding</keyword>
<dbReference type="InterPro" id="IPR000086">
    <property type="entry name" value="NUDIX_hydrolase_dom"/>
</dbReference>
<keyword evidence="6 10" id="KW-0460">Magnesium</keyword>
<gene>
    <name evidence="10 12" type="primary">idi</name>
    <name evidence="12" type="ORF">K8F61_13125</name>
</gene>
<comment type="subcellular location">
    <subcellularLocation>
        <location evidence="10">Cytoplasm</location>
    </subcellularLocation>
</comment>
<evidence type="ECO:0000256" key="10">
    <source>
        <dbReference type="HAMAP-Rule" id="MF_00202"/>
    </source>
</evidence>
<dbReference type="Gene3D" id="1.10.600.10">
    <property type="entry name" value="Farnesyl Diphosphate Synthase"/>
    <property type="match status" value="1"/>
</dbReference>
<dbReference type="NCBIfam" id="TIGR02150">
    <property type="entry name" value="IPP_isom_1"/>
    <property type="match status" value="1"/>
</dbReference>
<evidence type="ECO:0000256" key="8">
    <source>
        <dbReference type="ARBA" id="ARBA00023229"/>
    </source>
</evidence>
<sequence length="533" mass="57190">MEMVVLVDDAGTAVGTHPKATVHTRTTPRHLAFSCHVVDDEGRVLMTRRALGKQTWPGVWTNAFCGHPRPGEDLEEAVHRRARFELGLEVEILACPLPDFGYTAVDASGVRENEHCPVFLARAVSAVAANPREVAETRWTTAADLAAAVDAAPWAFSPWLVAHLPALRPALAEAGRPRAERGRPLADALYAAFDDRLREILEEARREAAAGFAPAYAHLWDAIGVLVTGGKKIRPRLLLGAYADLGGADRAAAIDAACAVEILHAAFVIHDDVIDGDLTRRGRENVTGSFASEARTRGASRRDARAWGEASSILAGDLLLTRAHALLAGLDVAEPVRSAVLRTFDETVFETAAGEHTDVRLSMHLDAATPEDVLAMIEQKTAAYSFRAPLVLAALLAGAPPRTIDALDRIGRRIGVVYQLRDDVLGTFGDERETGKSVLSDLREGKETLLISFARTDPGWPAVARHFGDGGLSADDGAQMRRVVESSGARATVEALIDQRCAELMTLIADAGLPGPLAQRLREVTDAGSVRRA</sequence>
<keyword evidence="7 10" id="KW-0464">Manganese</keyword>
<name>A0ABY3RP58_9MICO</name>
<comment type="pathway">
    <text evidence="1 10">Isoprenoid biosynthesis; dimethylallyl diphosphate biosynthesis; dimethylallyl diphosphate from isopentenyl diphosphate: step 1/1.</text>
</comment>
<dbReference type="InterPro" id="IPR008949">
    <property type="entry name" value="Isoprenoid_synthase_dom_sf"/>
</dbReference>
<evidence type="ECO:0000313" key="13">
    <source>
        <dbReference type="Proteomes" id="UP001199642"/>
    </source>
</evidence>
<dbReference type="EMBL" id="CP082781">
    <property type="protein sequence ID" value="UGS25611.1"/>
    <property type="molecule type" value="Genomic_DNA"/>
</dbReference>
<keyword evidence="9 10" id="KW-0413">Isomerase</keyword>
<dbReference type="InterPro" id="IPR033749">
    <property type="entry name" value="Polyprenyl_synt_CS"/>
</dbReference>
<keyword evidence="4 10" id="KW-0963">Cytoplasm</keyword>
<dbReference type="SUPFAM" id="SSF55811">
    <property type="entry name" value="Nudix"/>
    <property type="match status" value="1"/>
</dbReference>
<reference evidence="12 13" key="1">
    <citation type="submission" date="2023-01" db="EMBL/GenBank/DDBJ databases">
        <title>Characterization of estradiol degrading bacteria Microbacterium sp. MZT7 and reveal degrading genes through genome analysis.</title>
        <authorList>
            <person name="Hao P."/>
            <person name="Gao Y."/>
        </authorList>
    </citation>
    <scope>NUCLEOTIDE SEQUENCE [LARGE SCALE GENOMIC DNA]</scope>
    <source>
        <strain evidence="12 13">MZT7</strain>
    </source>
</reference>
<organism evidence="12 13">
    <name type="scientific">Microbacterium resistens</name>
    <dbReference type="NCBI Taxonomy" id="156977"/>
    <lineage>
        <taxon>Bacteria</taxon>
        <taxon>Bacillati</taxon>
        <taxon>Actinomycetota</taxon>
        <taxon>Actinomycetes</taxon>
        <taxon>Micrococcales</taxon>
        <taxon>Microbacteriaceae</taxon>
        <taxon>Microbacterium</taxon>
    </lineage>
</organism>
<feature type="binding site" evidence="10">
    <location>
        <position position="23"/>
    </location>
    <ligand>
        <name>Mn(2+)</name>
        <dbReference type="ChEBI" id="CHEBI:29035"/>
    </ligand>
</feature>
<dbReference type="InterPro" id="IPR056375">
    <property type="entry name" value="Idi_bact"/>
</dbReference>
<dbReference type="NCBIfam" id="NF002995">
    <property type="entry name" value="PRK03759.1"/>
    <property type="match status" value="1"/>
</dbReference>
<comment type="catalytic activity">
    <reaction evidence="10">
        <text>isopentenyl diphosphate = dimethylallyl diphosphate</text>
        <dbReference type="Rhea" id="RHEA:23284"/>
        <dbReference type="ChEBI" id="CHEBI:57623"/>
        <dbReference type="ChEBI" id="CHEBI:128769"/>
        <dbReference type="EC" id="5.3.3.2"/>
    </reaction>
</comment>